<sequence>MDSTTDRSAPAAGDGHSTEGERAPQLPPGPRLPRPVQGVGFGIARRETLRLLHRRYGTAFTVHLPIYGRAVVISDPALAKELFTAPQESLTNVDPNLGRVLGENSMFALEGTDHRRRRKLLTPPLHGRRIKAYEAIVEEETRRELDSWVAGRPFASMPSMTRITLDVILRTVFGARDDELDTLRRVIPPMVEAGSAVVITPELPVRLGAVGPRARFARYKKVYDEAIGALIARGRRDGRLDERDDILAMMLQSTYDDGSSMTDDEIRDELTALLVAGHETTATTLAWALERLSRTPAVLRELVAEVDAGGTDYRSATILEVQRSRPVIDLAGRNVQVPHLDLGPWRIPRGYNVLVAISLLHDDSTHFAEPERFDPTRFLGTTPPPAWLPFGGGTRRCIGAAFAAMEMDVVLRTVLSTYEIVPTTEPDEKWHSRGVAFAPRRGGRIIVRRR</sequence>
<proteinExistence type="inferred from homology"/>
<dbReference type="CDD" id="cd11053">
    <property type="entry name" value="CYP110-like"/>
    <property type="match status" value="1"/>
</dbReference>
<keyword evidence="6" id="KW-1185">Reference proteome</keyword>
<dbReference type="PANTHER" id="PTHR24305">
    <property type="entry name" value="CYTOCHROME P450"/>
    <property type="match status" value="1"/>
</dbReference>
<comment type="cofactor">
    <cofactor evidence="1">
        <name>heme</name>
        <dbReference type="ChEBI" id="CHEBI:30413"/>
    </cofactor>
</comment>
<keyword evidence="3" id="KW-0503">Monooxygenase</keyword>
<dbReference type="RefSeq" id="WP_301162821.1">
    <property type="nucleotide sequence ID" value="NZ_JAUHTB010000015.1"/>
</dbReference>
<dbReference type="PROSITE" id="PS00086">
    <property type="entry name" value="CYTOCHROME_P450"/>
    <property type="match status" value="1"/>
</dbReference>
<feature type="region of interest" description="Disordered" evidence="4">
    <location>
        <begin position="1"/>
        <end position="38"/>
    </location>
</feature>
<organism evidence="5 6">
    <name type="scientific">Dietzia maris</name>
    <dbReference type="NCBI Taxonomy" id="37915"/>
    <lineage>
        <taxon>Bacteria</taxon>
        <taxon>Bacillati</taxon>
        <taxon>Actinomycetota</taxon>
        <taxon>Actinomycetes</taxon>
        <taxon>Mycobacteriales</taxon>
        <taxon>Dietziaceae</taxon>
        <taxon>Dietzia</taxon>
    </lineage>
</organism>
<comment type="caution">
    <text evidence="5">The sequence shown here is derived from an EMBL/GenBank/DDBJ whole genome shotgun (WGS) entry which is preliminary data.</text>
</comment>
<dbReference type="PRINTS" id="PR00385">
    <property type="entry name" value="P450"/>
</dbReference>
<dbReference type="PANTHER" id="PTHR24305:SF166">
    <property type="entry name" value="CYTOCHROME P450 12A4, MITOCHONDRIAL-RELATED"/>
    <property type="match status" value="1"/>
</dbReference>
<dbReference type="PRINTS" id="PR00463">
    <property type="entry name" value="EP450I"/>
</dbReference>
<name>A0ABT8H3S5_9ACTN</name>
<accession>A0ABT8H3S5</accession>
<gene>
    <name evidence="5" type="ORF">QYF62_12685</name>
</gene>
<dbReference type="InterPro" id="IPR036396">
    <property type="entry name" value="Cyt_P450_sf"/>
</dbReference>
<evidence type="ECO:0000256" key="3">
    <source>
        <dbReference type="RuleBase" id="RU000461"/>
    </source>
</evidence>
<dbReference type="InterPro" id="IPR002401">
    <property type="entry name" value="Cyt_P450_E_grp-I"/>
</dbReference>
<dbReference type="EMBL" id="JAUHTB010000015">
    <property type="protein sequence ID" value="MDN4506912.1"/>
    <property type="molecule type" value="Genomic_DNA"/>
</dbReference>
<evidence type="ECO:0000256" key="1">
    <source>
        <dbReference type="ARBA" id="ARBA00001971"/>
    </source>
</evidence>
<dbReference type="SUPFAM" id="SSF48264">
    <property type="entry name" value="Cytochrome P450"/>
    <property type="match status" value="1"/>
</dbReference>
<keyword evidence="3" id="KW-0408">Iron</keyword>
<evidence type="ECO:0000256" key="4">
    <source>
        <dbReference type="SAM" id="MobiDB-lite"/>
    </source>
</evidence>
<comment type="similarity">
    <text evidence="2 3">Belongs to the cytochrome P450 family.</text>
</comment>
<keyword evidence="3" id="KW-0560">Oxidoreductase</keyword>
<dbReference type="Gene3D" id="1.10.630.10">
    <property type="entry name" value="Cytochrome P450"/>
    <property type="match status" value="1"/>
</dbReference>
<dbReference type="InterPro" id="IPR050121">
    <property type="entry name" value="Cytochrome_P450_monoxygenase"/>
</dbReference>
<dbReference type="InterPro" id="IPR017972">
    <property type="entry name" value="Cyt_P450_CS"/>
</dbReference>
<protein>
    <submittedName>
        <fullName evidence="5">Cytochrome P450</fullName>
    </submittedName>
</protein>
<dbReference type="InterPro" id="IPR001128">
    <property type="entry name" value="Cyt_P450"/>
</dbReference>
<evidence type="ECO:0000313" key="6">
    <source>
        <dbReference type="Proteomes" id="UP001172702"/>
    </source>
</evidence>
<dbReference type="Proteomes" id="UP001172702">
    <property type="component" value="Unassembled WGS sequence"/>
</dbReference>
<reference evidence="5 6" key="1">
    <citation type="submission" date="2023-07" db="EMBL/GenBank/DDBJ databases">
        <title>Strategy for survival of the halotoleranting strain Dietzia MX2 from the Yakshinskoe mineral salts deposit.</title>
        <authorList>
            <person name="Kharitonova M.A."/>
            <person name="Kupriyanova-Ashina F.G."/>
            <person name="Shakirov T.R."/>
            <person name="Vafina M.S."/>
            <person name="Ilinskaya O.N."/>
        </authorList>
    </citation>
    <scope>NUCLEOTIDE SEQUENCE [LARGE SCALE GENOMIC DNA]</scope>
    <source>
        <strain evidence="5 6">MX2</strain>
    </source>
</reference>
<keyword evidence="3" id="KW-0349">Heme</keyword>
<evidence type="ECO:0000256" key="2">
    <source>
        <dbReference type="ARBA" id="ARBA00010617"/>
    </source>
</evidence>
<evidence type="ECO:0000313" key="5">
    <source>
        <dbReference type="EMBL" id="MDN4506912.1"/>
    </source>
</evidence>
<dbReference type="Pfam" id="PF00067">
    <property type="entry name" value="p450"/>
    <property type="match status" value="1"/>
</dbReference>
<keyword evidence="3" id="KW-0479">Metal-binding</keyword>